<dbReference type="SUPFAM" id="SSF88659">
    <property type="entry name" value="Sigma3 and sigma4 domains of RNA polymerase sigma factors"/>
    <property type="match status" value="1"/>
</dbReference>
<dbReference type="Gene3D" id="1.10.10.10">
    <property type="entry name" value="Winged helix-like DNA-binding domain superfamily/Winged helix DNA-binding domain"/>
    <property type="match status" value="1"/>
</dbReference>
<evidence type="ECO:0000256" key="2">
    <source>
        <dbReference type="ARBA" id="ARBA00023015"/>
    </source>
</evidence>
<dbReference type="InterPro" id="IPR007630">
    <property type="entry name" value="RNA_pol_sigma70_r4"/>
</dbReference>
<evidence type="ECO:0000256" key="4">
    <source>
        <dbReference type="ARBA" id="ARBA00023125"/>
    </source>
</evidence>
<evidence type="ECO:0000259" key="7">
    <source>
        <dbReference type="Pfam" id="PF04545"/>
    </source>
</evidence>
<dbReference type="InterPro" id="IPR036388">
    <property type="entry name" value="WH-like_DNA-bd_sf"/>
</dbReference>
<keyword evidence="5" id="KW-0804">Transcription</keyword>
<dbReference type="PANTHER" id="PTHR43133:SF51">
    <property type="entry name" value="RNA POLYMERASE SIGMA FACTOR"/>
    <property type="match status" value="1"/>
</dbReference>
<dbReference type="Pfam" id="PF04545">
    <property type="entry name" value="Sigma70_r4"/>
    <property type="match status" value="1"/>
</dbReference>
<dbReference type="GO" id="GO:0003677">
    <property type="term" value="F:DNA binding"/>
    <property type="evidence" value="ECO:0007669"/>
    <property type="project" value="UniProtKB-KW"/>
</dbReference>
<dbReference type="CDD" id="cd06171">
    <property type="entry name" value="Sigma70_r4"/>
    <property type="match status" value="1"/>
</dbReference>
<dbReference type="GO" id="GO:0016987">
    <property type="term" value="F:sigma factor activity"/>
    <property type="evidence" value="ECO:0007669"/>
    <property type="project" value="UniProtKB-KW"/>
</dbReference>
<evidence type="ECO:0000256" key="5">
    <source>
        <dbReference type="ARBA" id="ARBA00023163"/>
    </source>
</evidence>
<dbReference type="InterPro" id="IPR013324">
    <property type="entry name" value="RNA_pol_sigma_r3/r4-like"/>
</dbReference>
<evidence type="ECO:0000256" key="3">
    <source>
        <dbReference type="ARBA" id="ARBA00023082"/>
    </source>
</evidence>
<proteinExistence type="inferred from homology"/>
<dbReference type="InterPro" id="IPR013325">
    <property type="entry name" value="RNA_pol_sigma_r2"/>
</dbReference>
<keyword evidence="2" id="KW-0805">Transcription regulation</keyword>
<dbReference type="SUPFAM" id="SSF88946">
    <property type="entry name" value="Sigma2 domain of RNA polymerase sigma factors"/>
    <property type="match status" value="1"/>
</dbReference>
<dbReference type="Proteomes" id="UP000824090">
    <property type="component" value="Unassembled WGS sequence"/>
</dbReference>
<gene>
    <name evidence="8" type="ORF">IAC50_08780</name>
</gene>
<comment type="similarity">
    <text evidence="1">Belongs to the sigma-70 factor family. ECF subfamily.</text>
</comment>
<keyword evidence="4" id="KW-0238">DNA-binding</keyword>
<reference evidence="8" key="2">
    <citation type="journal article" date="2021" name="PeerJ">
        <title>Extensive microbial diversity within the chicken gut microbiome revealed by metagenomics and culture.</title>
        <authorList>
            <person name="Gilroy R."/>
            <person name="Ravi A."/>
            <person name="Getino M."/>
            <person name="Pursley I."/>
            <person name="Horton D.L."/>
            <person name="Alikhan N.F."/>
            <person name="Baker D."/>
            <person name="Gharbi K."/>
            <person name="Hall N."/>
            <person name="Watson M."/>
            <person name="Adriaenssens E.M."/>
            <person name="Foster-Nyarko E."/>
            <person name="Jarju S."/>
            <person name="Secka A."/>
            <person name="Antonio M."/>
            <person name="Oren A."/>
            <person name="Chaudhuri R.R."/>
            <person name="La Ragione R."/>
            <person name="Hildebrand F."/>
            <person name="Pallen M.J."/>
        </authorList>
    </citation>
    <scope>NUCLEOTIDE SEQUENCE</scope>
    <source>
        <strain evidence="8">ChiHcec3-6078</strain>
    </source>
</reference>
<organism evidence="8 9">
    <name type="scientific">Candidatus Allocopromorpha excrementigallinarum</name>
    <dbReference type="NCBI Taxonomy" id="2840742"/>
    <lineage>
        <taxon>Bacteria</taxon>
        <taxon>Bacillati</taxon>
        <taxon>Bacillota</taxon>
        <taxon>Clostridia</taxon>
        <taxon>Eubacteriales</taxon>
        <taxon>Eubacteriaceae</taxon>
        <taxon>Eubacteriaceae incertae sedis</taxon>
        <taxon>Candidatus Allocopromorpha</taxon>
    </lineage>
</organism>
<evidence type="ECO:0000313" key="8">
    <source>
        <dbReference type="EMBL" id="HIU26570.1"/>
    </source>
</evidence>
<feature type="domain" description="RNA polymerase sigma-70 region 4" evidence="7">
    <location>
        <begin position="121"/>
        <end position="168"/>
    </location>
</feature>
<dbReference type="Pfam" id="PF04542">
    <property type="entry name" value="Sigma70_r2"/>
    <property type="match status" value="1"/>
</dbReference>
<accession>A0A9D1L720</accession>
<evidence type="ECO:0000313" key="9">
    <source>
        <dbReference type="Proteomes" id="UP000824090"/>
    </source>
</evidence>
<dbReference type="InterPro" id="IPR039425">
    <property type="entry name" value="RNA_pol_sigma-70-like"/>
</dbReference>
<dbReference type="NCBIfam" id="TIGR02937">
    <property type="entry name" value="sigma70-ECF"/>
    <property type="match status" value="1"/>
</dbReference>
<dbReference type="EMBL" id="DVMP01000157">
    <property type="protein sequence ID" value="HIU26570.1"/>
    <property type="molecule type" value="Genomic_DNA"/>
</dbReference>
<name>A0A9D1L720_9FIRM</name>
<reference evidence="8" key="1">
    <citation type="submission" date="2020-10" db="EMBL/GenBank/DDBJ databases">
        <authorList>
            <person name="Gilroy R."/>
        </authorList>
    </citation>
    <scope>NUCLEOTIDE SEQUENCE</scope>
    <source>
        <strain evidence="8">ChiHcec3-6078</strain>
    </source>
</reference>
<dbReference type="GO" id="GO:0006352">
    <property type="term" value="P:DNA-templated transcription initiation"/>
    <property type="evidence" value="ECO:0007669"/>
    <property type="project" value="InterPro"/>
</dbReference>
<dbReference type="Gene3D" id="1.10.1740.10">
    <property type="match status" value="1"/>
</dbReference>
<feature type="domain" description="RNA polymerase sigma-70 region 2" evidence="6">
    <location>
        <begin position="17"/>
        <end position="76"/>
    </location>
</feature>
<dbReference type="InterPro" id="IPR007627">
    <property type="entry name" value="RNA_pol_sigma70_r2"/>
</dbReference>
<dbReference type="PANTHER" id="PTHR43133">
    <property type="entry name" value="RNA POLYMERASE ECF-TYPE SIGMA FACTO"/>
    <property type="match status" value="1"/>
</dbReference>
<protein>
    <submittedName>
        <fullName evidence="8">RNA polymerase sigma factor</fullName>
    </submittedName>
</protein>
<dbReference type="InterPro" id="IPR014284">
    <property type="entry name" value="RNA_pol_sigma-70_dom"/>
</dbReference>
<evidence type="ECO:0000259" key="6">
    <source>
        <dbReference type="Pfam" id="PF04542"/>
    </source>
</evidence>
<dbReference type="AlphaFoldDB" id="A0A9D1L720"/>
<sequence length="184" mass="21658">MDKDKRIDLLCGSYDYLLNLMRVMGVDERDMEDLAEEAILAAYKSIDDLRDESRMKPWLRAIAANKAKRYFRERSRHRAISSTIRLESGEEIDIYDTVADETDVEKILQDAERRSMVETMLDNLSDINRRIIKMRFWGKYKFAEIADILNINVNTVKSIYRRSLKQLKRVYGELFGEDGPYEGK</sequence>
<evidence type="ECO:0000256" key="1">
    <source>
        <dbReference type="ARBA" id="ARBA00010641"/>
    </source>
</evidence>
<comment type="caution">
    <text evidence="8">The sequence shown here is derived from an EMBL/GenBank/DDBJ whole genome shotgun (WGS) entry which is preliminary data.</text>
</comment>
<keyword evidence="3" id="KW-0731">Sigma factor</keyword>